<feature type="compositionally biased region" description="Low complexity" evidence="1">
    <location>
        <begin position="441"/>
        <end position="457"/>
    </location>
</feature>
<evidence type="ECO:0000256" key="1">
    <source>
        <dbReference type="SAM" id="MobiDB-lite"/>
    </source>
</evidence>
<proteinExistence type="predicted"/>
<feature type="region of interest" description="Disordered" evidence="1">
    <location>
        <begin position="436"/>
        <end position="463"/>
    </location>
</feature>
<evidence type="ECO:0000313" key="2">
    <source>
        <dbReference type="EMBL" id="GAA0554324.1"/>
    </source>
</evidence>
<evidence type="ECO:0000313" key="4">
    <source>
        <dbReference type="Proteomes" id="UP000549343"/>
    </source>
</evidence>
<sequence>MATAITFHGWQRPAVGRLIDTVEDGRARAEAAVRIESTDAAGAVTEASTARLRVLLAGPGDVGGLQPGAVTARFPAPGTADAETPKCPFAEFADPALPWRYTPQRTPANGERRLRPWLALLVGTDDEIVIAGRTARLSTSVLRAHRLGRTVLAAHVQDADGERLARVLSLRPLEPRTRYLAVLVPTFVVVDGELANAWSDATTGPLTLPQYAQWRFRTGPGGDFKTLATGLKPPREGDREEISIGRAPLRYPRLPSAPPLSVGGALAPADGAADEPLPAEIAADLARLRTPARDGNGRPIVGLPGYGAAWHPGRADETVWGAALNGDPRHRGVAGLGLRLGVELQEELADRAARQAGALSVAAERVRHLSLGLAASGALWRRRLPAEPNRRVWLLGPALRRVVTSSGPVAQRATAADRPLAPGWFATVTRRALRRGPARTAAADPAVVDPARLNPAANRPPPPVPFVEAGLPGFGERLGVPDFERLRGEVARGGAEQIATGALRGLVGSLDPAGFPRHRVRLEQLQATIAQRSAERDMPWVSVARLLAAAGAGESDPVFDEAEVAPLLEGLTESFETHCDHPPIIRSLMGELGDVREEPPPSRPLDLTRMAAELASAFDPTGPESPVRRRVLGTISGPVGDDPADPAGAVAPPEPCPDLDLPVWRRLSAMAPDWLLPGVGTLPEGTVIAVGTNPVFVDAFLTGFNTRVLEELRWRNLRAAGGCTPVRTFWFRADTTGGDRVDDIRGIRDWDDGTALGAAQHRPDAATGADLVLVFRSRLFQRYPNTLLYLVSARHGGGPPDFTVPPDPGAPRTLPTFQGRIGAGVTFFGFVGVPPEEITGRWVALEEPPAGYQFRNDVPDGEIDATGDGAELAVLAFDDPTRVLIQGDFLVPGGAR</sequence>
<reference evidence="2" key="1">
    <citation type="journal article" date="2014" name="Int. J. Syst. Evol. Microbiol.">
        <title>Complete genome of a new Firmicutes species belonging to the dominant human colonic microbiota ('Ruminococcus bicirculans') reveals two chromosomes and a selective capacity to utilize plant glucans.</title>
        <authorList>
            <consortium name="NISC Comparative Sequencing Program"/>
            <person name="Wegmann U."/>
            <person name="Louis P."/>
            <person name="Goesmann A."/>
            <person name="Henrissat B."/>
            <person name="Duncan S.H."/>
            <person name="Flint H.J."/>
        </authorList>
    </citation>
    <scope>NUCLEOTIDE SEQUENCE</scope>
    <source>
        <strain evidence="2">JCM 10667</strain>
    </source>
</reference>
<dbReference type="EMBL" id="BAAAHD010000015">
    <property type="protein sequence ID" value="GAA0554324.1"/>
    <property type="molecule type" value="Genomic_DNA"/>
</dbReference>
<reference evidence="3 4" key="3">
    <citation type="submission" date="2020-08" db="EMBL/GenBank/DDBJ databases">
        <title>Sequencing the genomes of 1000 actinobacteria strains.</title>
        <authorList>
            <person name="Klenk H.-P."/>
        </authorList>
    </citation>
    <scope>NUCLEOTIDE SEQUENCE [LARGE SCALE GENOMIC DNA]</scope>
    <source>
        <strain evidence="3 4">DSM 44772</strain>
    </source>
</reference>
<dbReference type="RefSeq" id="WP_184887693.1">
    <property type="nucleotide sequence ID" value="NZ_BAAAHD010000015.1"/>
</dbReference>
<dbReference type="Proteomes" id="UP001501427">
    <property type="component" value="Unassembled WGS sequence"/>
</dbReference>
<keyword evidence="5" id="KW-1185">Reference proteome</keyword>
<name>A0A7W7IHR0_9ACTN</name>
<dbReference type="AlphaFoldDB" id="A0A7W7IHR0"/>
<gene>
    <name evidence="3" type="ORF">F4557_005742</name>
    <name evidence="2" type="ORF">GCM10009546_15360</name>
</gene>
<protein>
    <submittedName>
        <fullName evidence="3">Uncharacterized protein</fullName>
    </submittedName>
</protein>
<evidence type="ECO:0000313" key="5">
    <source>
        <dbReference type="Proteomes" id="UP001501427"/>
    </source>
</evidence>
<reference evidence="2" key="4">
    <citation type="submission" date="2023-12" db="EMBL/GenBank/DDBJ databases">
        <authorList>
            <person name="Sun Q."/>
            <person name="Inoue M."/>
        </authorList>
    </citation>
    <scope>NUCLEOTIDE SEQUENCE</scope>
    <source>
        <strain evidence="2">JCM 10667</strain>
    </source>
</reference>
<accession>A0A7W7IHR0</accession>
<comment type="caution">
    <text evidence="3">The sequence shown here is derived from an EMBL/GenBank/DDBJ whole genome shotgun (WGS) entry which is preliminary data.</text>
</comment>
<reference evidence="5" key="2">
    <citation type="journal article" date="2019" name="Int. J. Syst. Evol. Microbiol.">
        <title>The Global Catalogue of Microorganisms (GCM) 10K type strain sequencing project: providing services to taxonomists for standard genome sequencing and annotation.</title>
        <authorList>
            <consortium name="The Broad Institute Genomics Platform"/>
            <consortium name="The Broad Institute Genome Sequencing Center for Infectious Disease"/>
            <person name="Wu L."/>
            <person name="Ma J."/>
        </authorList>
    </citation>
    <scope>NUCLEOTIDE SEQUENCE [LARGE SCALE GENOMIC DNA]</scope>
    <source>
        <strain evidence="5">JCM 10667</strain>
    </source>
</reference>
<dbReference type="EMBL" id="JACHMV010000001">
    <property type="protein sequence ID" value="MBB4777324.1"/>
    <property type="molecule type" value="Genomic_DNA"/>
</dbReference>
<evidence type="ECO:0000313" key="3">
    <source>
        <dbReference type="EMBL" id="MBB4777324.1"/>
    </source>
</evidence>
<organism evidence="3 4">
    <name type="scientific">Actinomadura livida</name>
    <dbReference type="NCBI Taxonomy" id="79909"/>
    <lineage>
        <taxon>Bacteria</taxon>
        <taxon>Bacillati</taxon>
        <taxon>Actinomycetota</taxon>
        <taxon>Actinomycetes</taxon>
        <taxon>Streptosporangiales</taxon>
        <taxon>Thermomonosporaceae</taxon>
        <taxon>Actinomadura</taxon>
    </lineage>
</organism>
<dbReference type="Proteomes" id="UP000549343">
    <property type="component" value="Unassembled WGS sequence"/>
</dbReference>